<dbReference type="PANTHER" id="PTHR34610:SF3">
    <property type="entry name" value="SSL7007 PROTEIN"/>
    <property type="match status" value="1"/>
</dbReference>
<dbReference type="EMBL" id="JBHSPH010000009">
    <property type="protein sequence ID" value="MFC5864345.1"/>
    <property type="molecule type" value="Genomic_DNA"/>
</dbReference>
<dbReference type="SUPFAM" id="SSF88723">
    <property type="entry name" value="PIN domain-like"/>
    <property type="match status" value="1"/>
</dbReference>
<organism evidence="2 3">
    <name type="scientific">Acidicapsa dinghuensis</name>
    <dbReference type="NCBI Taxonomy" id="2218256"/>
    <lineage>
        <taxon>Bacteria</taxon>
        <taxon>Pseudomonadati</taxon>
        <taxon>Acidobacteriota</taxon>
        <taxon>Terriglobia</taxon>
        <taxon>Terriglobales</taxon>
        <taxon>Acidobacteriaceae</taxon>
        <taxon>Acidicapsa</taxon>
    </lineage>
</organism>
<dbReference type="SMART" id="SM00670">
    <property type="entry name" value="PINc"/>
    <property type="match status" value="1"/>
</dbReference>
<dbReference type="InterPro" id="IPR002716">
    <property type="entry name" value="PIN_dom"/>
</dbReference>
<evidence type="ECO:0000259" key="1">
    <source>
        <dbReference type="SMART" id="SM00670"/>
    </source>
</evidence>
<name>A0ABW1EK27_9BACT</name>
<dbReference type="PANTHER" id="PTHR34610">
    <property type="entry name" value="SSL7007 PROTEIN"/>
    <property type="match status" value="1"/>
</dbReference>
<dbReference type="InterPro" id="IPR002850">
    <property type="entry name" value="PIN_toxin-like"/>
</dbReference>
<feature type="domain" description="PIN" evidence="1">
    <location>
        <begin position="16"/>
        <end position="126"/>
    </location>
</feature>
<proteinExistence type="predicted"/>
<dbReference type="Pfam" id="PF13470">
    <property type="entry name" value="PIN_3"/>
    <property type="match status" value="1"/>
</dbReference>
<comment type="caution">
    <text evidence="2">The sequence shown here is derived from an EMBL/GenBank/DDBJ whole genome shotgun (WGS) entry which is preliminary data.</text>
</comment>
<reference evidence="3" key="1">
    <citation type="journal article" date="2019" name="Int. J. Syst. Evol. Microbiol.">
        <title>The Global Catalogue of Microorganisms (GCM) 10K type strain sequencing project: providing services to taxonomists for standard genome sequencing and annotation.</title>
        <authorList>
            <consortium name="The Broad Institute Genomics Platform"/>
            <consortium name="The Broad Institute Genome Sequencing Center for Infectious Disease"/>
            <person name="Wu L."/>
            <person name="Ma J."/>
        </authorList>
    </citation>
    <scope>NUCLEOTIDE SEQUENCE [LARGE SCALE GENOMIC DNA]</scope>
    <source>
        <strain evidence="3">JCM 4087</strain>
    </source>
</reference>
<accession>A0ABW1EK27</accession>
<protein>
    <submittedName>
        <fullName evidence="2">Toxin-antitoxin system toxin component, PIN family</fullName>
    </submittedName>
</protein>
<dbReference type="NCBIfam" id="TIGR00305">
    <property type="entry name" value="putative toxin-antitoxin system toxin component, PIN family"/>
    <property type="match status" value="1"/>
</dbReference>
<gene>
    <name evidence="2" type="ORF">ACFPT7_18710</name>
</gene>
<dbReference type="Proteomes" id="UP001596091">
    <property type="component" value="Unassembled WGS sequence"/>
</dbReference>
<dbReference type="RefSeq" id="WP_263342080.1">
    <property type="nucleotide sequence ID" value="NZ_JAGSYH010000009.1"/>
</dbReference>
<evidence type="ECO:0000313" key="2">
    <source>
        <dbReference type="EMBL" id="MFC5864345.1"/>
    </source>
</evidence>
<evidence type="ECO:0000313" key="3">
    <source>
        <dbReference type="Proteomes" id="UP001596091"/>
    </source>
</evidence>
<sequence length="148" mass="16254">MFANRAGSGDNAQSNMRVVLDTNVVISALVYGGKPSQALRLAQDSIIQILTSEPLRAEAERILAEKFGWPPVMIARGCRPIWRISELIEPDFVLTDCPDPDDNRVLECAVAGAADCIVTGDKVLLRMHPFRGIAIIPTDIFLRLNPEL</sequence>
<dbReference type="InterPro" id="IPR029060">
    <property type="entry name" value="PIN-like_dom_sf"/>
</dbReference>
<keyword evidence="3" id="KW-1185">Reference proteome</keyword>